<protein>
    <submittedName>
        <fullName evidence="4">Site-specific recombinase XerD</fullName>
    </submittedName>
</protein>
<dbReference type="STRING" id="460384.SAMN05216313_10967"/>
<evidence type="ECO:0000256" key="2">
    <source>
        <dbReference type="ARBA" id="ARBA00023172"/>
    </source>
</evidence>
<keyword evidence="1" id="KW-0238">DNA-binding</keyword>
<dbReference type="EMBL" id="FOIM01000009">
    <property type="protein sequence ID" value="SET59675.1"/>
    <property type="molecule type" value="Genomic_DNA"/>
</dbReference>
<dbReference type="Proteomes" id="UP000198508">
    <property type="component" value="Unassembled WGS sequence"/>
</dbReference>
<keyword evidence="5" id="KW-1185">Reference proteome</keyword>
<dbReference type="PROSITE" id="PS51898">
    <property type="entry name" value="TYR_RECOMBINASE"/>
    <property type="match status" value="1"/>
</dbReference>
<dbReference type="PANTHER" id="PTHR30349">
    <property type="entry name" value="PHAGE INTEGRASE-RELATED"/>
    <property type="match status" value="1"/>
</dbReference>
<dbReference type="Gene3D" id="1.10.150.130">
    <property type="match status" value="1"/>
</dbReference>
<dbReference type="InterPro" id="IPR013762">
    <property type="entry name" value="Integrase-like_cat_sf"/>
</dbReference>
<dbReference type="GO" id="GO:0003677">
    <property type="term" value="F:DNA binding"/>
    <property type="evidence" value="ECO:0007669"/>
    <property type="project" value="UniProtKB-KW"/>
</dbReference>
<dbReference type="InterPro" id="IPR010998">
    <property type="entry name" value="Integrase_recombinase_N"/>
</dbReference>
<dbReference type="InterPro" id="IPR050090">
    <property type="entry name" value="Tyrosine_recombinase_XerCD"/>
</dbReference>
<dbReference type="InterPro" id="IPR011010">
    <property type="entry name" value="DNA_brk_join_enz"/>
</dbReference>
<dbReference type="InterPro" id="IPR002104">
    <property type="entry name" value="Integrase_catalytic"/>
</dbReference>
<sequence length="279" mass="32775">MEDRVRELEGFRRFLVENEKSAATIQKYLFEVGEFYDFLGEREADKLLLVQYRERLQKCYRPQTVNGKLSAVHAYLGYVGRRELRVKYLKVQRRAYVEERRELTQGEYRRLLEAAKRRGREQLYYIMVTLCSTGIRISELEYITVEAVNRGRAEVCMKGKNRIVILPRSLVIKLKDFARKRAIKKGSIFCSRNGRPLDRSNICHEMKKNCGEAGVEESKVFPHNLRHLFARCFYAVERDLSHLADILGHSSIETTRIYVAASIRDHEYVINRMNIGINE</sequence>
<dbReference type="SUPFAM" id="SSF56349">
    <property type="entry name" value="DNA breaking-rejoining enzymes"/>
    <property type="match status" value="1"/>
</dbReference>
<evidence type="ECO:0000256" key="1">
    <source>
        <dbReference type="ARBA" id="ARBA00023125"/>
    </source>
</evidence>
<dbReference type="GeneID" id="93278343"/>
<accession>A0A1I0FNM3</accession>
<organism evidence="4 5">
    <name type="scientific">Enterocloster lavalensis</name>
    <dbReference type="NCBI Taxonomy" id="460384"/>
    <lineage>
        <taxon>Bacteria</taxon>
        <taxon>Bacillati</taxon>
        <taxon>Bacillota</taxon>
        <taxon>Clostridia</taxon>
        <taxon>Lachnospirales</taxon>
        <taxon>Lachnospiraceae</taxon>
        <taxon>Enterocloster</taxon>
    </lineage>
</organism>
<gene>
    <name evidence="4" type="ORF">SAMN05216313_10967</name>
</gene>
<feature type="domain" description="Tyr recombinase" evidence="3">
    <location>
        <begin position="98"/>
        <end position="274"/>
    </location>
</feature>
<keyword evidence="2" id="KW-0233">DNA recombination</keyword>
<dbReference type="RefSeq" id="WP_092363120.1">
    <property type="nucleotide sequence ID" value="NZ_CABJCG010000006.1"/>
</dbReference>
<evidence type="ECO:0000313" key="4">
    <source>
        <dbReference type="EMBL" id="SET59675.1"/>
    </source>
</evidence>
<dbReference type="AlphaFoldDB" id="A0A1I0FNM3"/>
<dbReference type="GO" id="GO:0006310">
    <property type="term" value="P:DNA recombination"/>
    <property type="evidence" value="ECO:0007669"/>
    <property type="project" value="UniProtKB-KW"/>
</dbReference>
<evidence type="ECO:0000313" key="5">
    <source>
        <dbReference type="Proteomes" id="UP000198508"/>
    </source>
</evidence>
<dbReference type="GO" id="GO:0015074">
    <property type="term" value="P:DNA integration"/>
    <property type="evidence" value="ECO:0007669"/>
    <property type="project" value="InterPro"/>
</dbReference>
<proteinExistence type="predicted"/>
<dbReference type="PANTHER" id="PTHR30349:SF89">
    <property type="entry name" value="INTEGRASE_RECOMBINASE"/>
    <property type="match status" value="1"/>
</dbReference>
<dbReference type="Gene3D" id="1.10.443.10">
    <property type="entry name" value="Intergrase catalytic core"/>
    <property type="match status" value="1"/>
</dbReference>
<reference evidence="5" key="1">
    <citation type="submission" date="2016-10" db="EMBL/GenBank/DDBJ databases">
        <authorList>
            <person name="Varghese N."/>
            <person name="Submissions S."/>
        </authorList>
    </citation>
    <scope>NUCLEOTIDE SEQUENCE [LARGE SCALE GENOMIC DNA]</scope>
    <source>
        <strain evidence="5">NLAE-zl-G277</strain>
    </source>
</reference>
<dbReference type="Pfam" id="PF00589">
    <property type="entry name" value="Phage_integrase"/>
    <property type="match status" value="1"/>
</dbReference>
<name>A0A1I0FNM3_9FIRM</name>
<evidence type="ECO:0000259" key="3">
    <source>
        <dbReference type="PROSITE" id="PS51898"/>
    </source>
</evidence>